<organism evidence="3 4">
    <name type="scientific">Antrihabitans spumae</name>
    <dbReference type="NCBI Taxonomy" id="3373370"/>
    <lineage>
        <taxon>Bacteria</taxon>
        <taxon>Bacillati</taxon>
        <taxon>Actinomycetota</taxon>
        <taxon>Actinomycetes</taxon>
        <taxon>Mycobacteriales</taxon>
        <taxon>Nocardiaceae</taxon>
        <taxon>Antrihabitans</taxon>
    </lineage>
</organism>
<dbReference type="EMBL" id="JBIMSN010000094">
    <property type="protein sequence ID" value="MFH5230889.1"/>
    <property type="molecule type" value="Genomic_DNA"/>
</dbReference>
<evidence type="ECO:0000259" key="2">
    <source>
        <dbReference type="Pfam" id="PF02342"/>
    </source>
</evidence>
<dbReference type="Pfam" id="PF02342">
    <property type="entry name" value="TerD"/>
    <property type="match status" value="1"/>
</dbReference>
<sequence>MEPQSDPLANLFVELVEVSGIAPMLCGRIEPGPLYELMVDVAPFLRESSVRPSDHLAQASTPTFDVAWSVFTNGDISSVVCVLTRHEGNYAAEILSMLIKPLQEAAQLKGLHTSVGSRGKADMEFVTAMRGARAVFIDELRGKTSRPGVVPEPARPDVIPEQVPQVPVSSVVPLPHSSAMTLSPPAAPQTPRIVNPPAPPPPPPVVARPPVPDLPGFAVMERPAASTPAPVRPKVEPGRQLAKGENMVVGTADHCPETVLVELGWSVRDQVGSAIDIDSSAIVVGDNGRVLSDDHFVFFNNTTNPDGSVELTGGTQSVGASTYMSTIRVRLTRMSEDAVKVVFAVAIYKGNAGGFSFADIRDAYIGLRDERGTAEMARFSMERPGNTESAMIFGEVYRHRGQWKFRAVGQGYARGLAGIATDYGVNVE</sequence>
<keyword evidence="4" id="KW-1185">Reference proteome</keyword>
<evidence type="ECO:0000313" key="4">
    <source>
        <dbReference type="Proteomes" id="UP001609219"/>
    </source>
</evidence>
<proteinExistence type="inferred from homology"/>
<comment type="caution">
    <text evidence="3">The sequence shown here is derived from an EMBL/GenBank/DDBJ whole genome shotgun (WGS) entry which is preliminary data.</text>
</comment>
<dbReference type="PANTHER" id="PTHR32097">
    <property type="entry name" value="CAMP-BINDING PROTEIN 1-RELATED"/>
    <property type="match status" value="1"/>
</dbReference>
<accession>A0ABW7K784</accession>
<dbReference type="CDD" id="cd06974">
    <property type="entry name" value="TerD_like"/>
    <property type="match status" value="1"/>
</dbReference>
<evidence type="ECO:0000256" key="1">
    <source>
        <dbReference type="ARBA" id="ARBA00008775"/>
    </source>
</evidence>
<dbReference type="PANTHER" id="PTHR32097:SF4">
    <property type="entry name" value="GENERAL STRESS PROTEIN 16U"/>
    <property type="match status" value="1"/>
</dbReference>
<dbReference type="RefSeq" id="WP_395124368.1">
    <property type="nucleotide sequence ID" value="NZ_JBIMSN010000094.1"/>
</dbReference>
<dbReference type="Gene3D" id="2.60.60.30">
    <property type="entry name" value="sav2460 like domains"/>
    <property type="match status" value="1"/>
</dbReference>
<protein>
    <submittedName>
        <fullName evidence="3">TerD family protein</fullName>
    </submittedName>
</protein>
<dbReference type="InterPro" id="IPR003325">
    <property type="entry name" value="TerD"/>
</dbReference>
<comment type="similarity">
    <text evidence="1">Belongs to the CAPAB/TerDEXZ family.</text>
</comment>
<gene>
    <name evidence="3" type="ORF">ACHIRB_20310</name>
</gene>
<feature type="domain" description="TerD" evidence="2">
    <location>
        <begin position="240"/>
        <end position="423"/>
    </location>
</feature>
<dbReference type="InterPro" id="IPR051324">
    <property type="entry name" value="Stress/Tellurium_Resist"/>
</dbReference>
<name>A0ABW7K784_9NOCA</name>
<reference evidence="3 4" key="1">
    <citation type="submission" date="2024-10" db="EMBL/GenBank/DDBJ databases">
        <authorList>
            <person name="Riesco R."/>
        </authorList>
    </citation>
    <scope>NUCLEOTIDE SEQUENCE [LARGE SCALE GENOMIC DNA]</scope>
    <source>
        <strain evidence="3 4">NCIMB 15450</strain>
    </source>
</reference>
<evidence type="ECO:0000313" key="3">
    <source>
        <dbReference type="EMBL" id="MFH5230889.1"/>
    </source>
</evidence>
<dbReference type="Proteomes" id="UP001609219">
    <property type="component" value="Unassembled WGS sequence"/>
</dbReference>